<dbReference type="PANTHER" id="PTHR30352">
    <property type="entry name" value="PYRUVATE FORMATE-LYASE-ACTIVATING ENZYME"/>
    <property type="match status" value="1"/>
</dbReference>
<evidence type="ECO:0000313" key="8">
    <source>
        <dbReference type="EMBL" id="HIV03554.1"/>
    </source>
</evidence>
<dbReference type="Pfam" id="PF13353">
    <property type="entry name" value="Fer4_12"/>
    <property type="match status" value="1"/>
</dbReference>
<dbReference type="PANTHER" id="PTHR30352:SF2">
    <property type="entry name" value="ANAEROBIC RIBONUCLEOSIDE-TRIPHOSPHATE REDUCTASE-ACTIVATING PROTEIN"/>
    <property type="match status" value="1"/>
</dbReference>
<sequence length="176" mass="19562">MTKLRILRIVPDTIVDGPGLRASIYCSGCAHRCSECHNPQTWDFAAGTLMSPREIFDAVVAESPDADVTFTGGDPLYQAEGFTELARLFKTETPGKNIWCYTGFLFEEILADEKMRRLLPWIDVLVDGPFRIALRDVKTLKFRGSSNQRLIDVPASLRAGKAVAWHSAYEALPAAK</sequence>
<comment type="cofactor">
    <cofactor evidence="1">
        <name>[4Fe-4S] cluster</name>
        <dbReference type="ChEBI" id="CHEBI:49883"/>
    </cofactor>
</comment>
<dbReference type="SUPFAM" id="SSF102114">
    <property type="entry name" value="Radical SAM enzymes"/>
    <property type="match status" value="1"/>
</dbReference>
<evidence type="ECO:0000256" key="7">
    <source>
        <dbReference type="PIRNR" id="PIRNR000368"/>
    </source>
</evidence>
<evidence type="ECO:0000256" key="1">
    <source>
        <dbReference type="ARBA" id="ARBA00001966"/>
    </source>
</evidence>
<keyword evidence="7" id="KW-0560">Oxidoreductase</keyword>
<dbReference type="SFLD" id="SFLDG01066">
    <property type="entry name" value="organic_radical-activating_enz"/>
    <property type="match status" value="1"/>
</dbReference>
<dbReference type="EC" id="1.97.1.-" evidence="7"/>
<dbReference type="InterPro" id="IPR012837">
    <property type="entry name" value="NrdG"/>
</dbReference>
<keyword evidence="5" id="KW-0408">Iron</keyword>
<dbReference type="NCBIfam" id="TIGR02491">
    <property type="entry name" value="NrdG"/>
    <property type="match status" value="1"/>
</dbReference>
<evidence type="ECO:0000256" key="2">
    <source>
        <dbReference type="ARBA" id="ARBA00022485"/>
    </source>
</evidence>
<dbReference type="GO" id="GO:0051539">
    <property type="term" value="F:4 iron, 4 sulfur cluster binding"/>
    <property type="evidence" value="ECO:0007669"/>
    <property type="project" value="UniProtKB-KW"/>
</dbReference>
<dbReference type="GO" id="GO:0043365">
    <property type="term" value="F:[formate-C-acetyltransferase]-activating enzyme activity"/>
    <property type="evidence" value="ECO:0007669"/>
    <property type="project" value="InterPro"/>
</dbReference>
<reference evidence="8" key="2">
    <citation type="journal article" date="2021" name="PeerJ">
        <title>Extensive microbial diversity within the chicken gut microbiome revealed by metagenomics and culture.</title>
        <authorList>
            <person name="Gilroy R."/>
            <person name="Ravi A."/>
            <person name="Getino M."/>
            <person name="Pursley I."/>
            <person name="Horton D.L."/>
            <person name="Alikhan N.F."/>
            <person name="Baker D."/>
            <person name="Gharbi K."/>
            <person name="Hall N."/>
            <person name="Watson M."/>
            <person name="Adriaenssens E.M."/>
            <person name="Foster-Nyarko E."/>
            <person name="Jarju S."/>
            <person name="Secka A."/>
            <person name="Antonio M."/>
            <person name="Oren A."/>
            <person name="Chaudhuri R.R."/>
            <person name="La Ragione R."/>
            <person name="Hildebrand F."/>
            <person name="Pallen M.J."/>
        </authorList>
    </citation>
    <scope>NUCLEOTIDE SEQUENCE</scope>
    <source>
        <strain evidence="8">10669</strain>
    </source>
</reference>
<dbReference type="EMBL" id="DVOG01000007">
    <property type="protein sequence ID" value="HIV03554.1"/>
    <property type="molecule type" value="Genomic_DNA"/>
</dbReference>
<evidence type="ECO:0000313" key="9">
    <source>
        <dbReference type="Proteomes" id="UP000886812"/>
    </source>
</evidence>
<keyword evidence="3" id="KW-0949">S-adenosyl-L-methionine</keyword>
<proteinExistence type="inferred from homology"/>
<dbReference type="Gene3D" id="3.20.20.70">
    <property type="entry name" value="Aldolase class I"/>
    <property type="match status" value="1"/>
</dbReference>
<evidence type="ECO:0000256" key="5">
    <source>
        <dbReference type="ARBA" id="ARBA00023004"/>
    </source>
</evidence>
<evidence type="ECO:0000256" key="6">
    <source>
        <dbReference type="ARBA" id="ARBA00023014"/>
    </source>
</evidence>
<evidence type="ECO:0000256" key="3">
    <source>
        <dbReference type="ARBA" id="ARBA00022691"/>
    </source>
</evidence>
<reference evidence="8" key="1">
    <citation type="submission" date="2020-10" db="EMBL/GenBank/DDBJ databases">
        <authorList>
            <person name="Gilroy R."/>
        </authorList>
    </citation>
    <scope>NUCLEOTIDE SEQUENCE</scope>
    <source>
        <strain evidence="8">10669</strain>
    </source>
</reference>
<accession>A0A9D1NI62</accession>
<dbReference type="Proteomes" id="UP000886812">
    <property type="component" value="Unassembled WGS sequence"/>
</dbReference>
<gene>
    <name evidence="8" type="primary">nrdG</name>
    <name evidence="8" type="ORF">IAC75_00150</name>
</gene>
<keyword evidence="4" id="KW-0479">Metal-binding</keyword>
<comment type="caution">
    <text evidence="8">The sequence shown here is derived from an EMBL/GenBank/DDBJ whole genome shotgun (WGS) entry which is preliminary data.</text>
</comment>
<comment type="function">
    <text evidence="7">Activation of anaerobic ribonucleoside-triphosphate reductase under anaerobic conditions by generation of an organic free radical, using S-adenosylmethionine and reduced flavodoxin as cosubstrates to produce 5'-deoxy-adenosine.</text>
</comment>
<dbReference type="InterPro" id="IPR007197">
    <property type="entry name" value="rSAM"/>
</dbReference>
<name>A0A9D1NI62_9BACT</name>
<dbReference type="GO" id="GO:0046872">
    <property type="term" value="F:metal ion binding"/>
    <property type="evidence" value="ECO:0007669"/>
    <property type="project" value="UniProtKB-KW"/>
</dbReference>
<dbReference type="SFLD" id="SFLDG01063">
    <property type="entry name" value="activating_enzymes__group_1"/>
    <property type="match status" value="1"/>
</dbReference>
<dbReference type="InterPro" id="IPR034457">
    <property type="entry name" value="Organic_radical-activating"/>
</dbReference>
<dbReference type="InterPro" id="IPR013785">
    <property type="entry name" value="Aldolase_TIM"/>
</dbReference>
<dbReference type="InterPro" id="IPR058240">
    <property type="entry name" value="rSAM_sf"/>
</dbReference>
<comment type="similarity">
    <text evidence="7">Belongs to the organic radical-activating enzymes family.</text>
</comment>
<dbReference type="SFLD" id="SFLDF00299">
    <property type="entry name" value="anaerobic_ribonucleoside-triph"/>
    <property type="match status" value="1"/>
</dbReference>
<dbReference type="AlphaFoldDB" id="A0A9D1NI62"/>
<dbReference type="GO" id="GO:0004748">
    <property type="term" value="F:ribonucleoside-diphosphate reductase activity, thioredoxin disulfide as acceptor"/>
    <property type="evidence" value="ECO:0007669"/>
    <property type="project" value="TreeGrafter"/>
</dbReference>
<keyword evidence="6" id="KW-0411">Iron-sulfur</keyword>
<evidence type="ECO:0000256" key="4">
    <source>
        <dbReference type="ARBA" id="ARBA00022723"/>
    </source>
</evidence>
<dbReference type="SFLD" id="SFLDS00029">
    <property type="entry name" value="Radical_SAM"/>
    <property type="match status" value="1"/>
</dbReference>
<organism evidence="8 9">
    <name type="scientific">Candidatus Spyradosoma merdigallinarum</name>
    <dbReference type="NCBI Taxonomy" id="2840950"/>
    <lineage>
        <taxon>Bacteria</taxon>
        <taxon>Pseudomonadati</taxon>
        <taxon>Verrucomicrobiota</taxon>
        <taxon>Opitutia</taxon>
        <taxon>Opitutia incertae sedis</taxon>
        <taxon>Candidatus Spyradosoma</taxon>
    </lineage>
</organism>
<dbReference type="PIRSF" id="PIRSF000368">
    <property type="entry name" value="NrdG"/>
    <property type="match status" value="1"/>
</dbReference>
<keyword evidence="2" id="KW-0004">4Fe-4S</keyword>
<dbReference type="CDD" id="cd01335">
    <property type="entry name" value="Radical_SAM"/>
    <property type="match status" value="1"/>
</dbReference>
<protein>
    <recommendedName>
        <fullName evidence="7">Anaerobic ribonucleoside-triphosphate reductase-activating protein</fullName>
        <ecNumber evidence="7">1.97.1.-</ecNumber>
    </recommendedName>
</protein>